<name>A0ABV4VKV1_9GAMM</name>
<evidence type="ECO:0000259" key="1">
    <source>
        <dbReference type="Pfam" id="PF14086"/>
    </source>
</evidence>
<dbReference type="Proteomes" id="UP001576708">
    <property type="component" value="Unassembled WGS sequence"/>
</dbReference>
<evidence type="ECO:0000313" key="3">
    <source>
        <dbReference type="Proteomes" id="UP001576708"/>
    </source>
</evidence>
<accession>A0ABV4VKV1</accession>
<keyword evidence="3" id="KW-1185">Reference proteome</keyword>
<sequence length="73" mass="7638">MRKIALIAVSLMIVGLTGCSSLGVQPWEKGQFARADMALDSEKLDQALDDHIYFSKEGSSGGRAFAGGGCGCN</sequence>
<organism evidence="2 3">
    <name type="scientific">Shewanella mangrovisoli</name>
    <dbReference type="NCBI Taxonomy" id="2864211"/>
    <lineage>
        <taxon>Bacteria</taxon>
        <taxon>Pseudomonadati</taxon>
        <taxon>Pseudomonadota</taxon>
        <taxon>Gammaproteobacteria</taxon>
        <taxon>Alteromonadales</taxon>
        <taxon>Shewanellaceae</taxon>
        <taxon>Shewanella</taxon>
    </lineage>
</organism>
<dbReference type="EMBL" id="JBHFGU010000004">
    <property type="protein sequence ID" value="MFB2620852.1"/>
    <property type="molecule type" value="Genomic_DNA"/>
</dbReference>
<dbReference type="Pfam" id="PF14086">
    <property type="entry name" value="DUF4266"/>
    <property type="match status" value="1"/>
</dbReference>
<feature type="domain" description="DUF4266" evidence="1">
    <location>
        <begin position="24"/>
        <end position="73"/>
    </location>
</feature>
<dbReference type="InterPro" id="IPR025362">
    <property type="entry name" value="DUF4266"/>
</dbReference>
<proteinExistence type="predicted"/>
<dbReference type="PROSITE" id="PS51257">
    <property type="entry name" value="PROKAR_LIPOPROTEIN"/>
    <property type="match status" value="1"/>
</dbReference>
<comment type="caution">
    <text evidence="2">The sequence shown here is derived from an EMBL/GenBank/DDBJ whole genome shotgun (WGS) entry which is preliminary data.</text>
</comment>
<gene>
    <name evidence="2" type="ORF">ACE02W_13625</name>
</gene>
<reference evidence="2 3" key="1">
    <citation type="submission" date="2024-09" db="EMBL/GenBank/DDBJ databases">
        <authorList>
            <person name="Zhang Y."/>
        </authorList>
    </citation>
    <scope>NUCLEOTIDE SEQUENCE [LARGE SCALE GENOMIC DNA]</scope>
    <source>
        <strain evidence="2 3">ZJ318</strain>
    </source>
</reference>
<protein>
    <submittedName>
        <fullName evidence="2">DUF4266 domain-containing protein</fullName>
    </submittedName>
</protein>
<dbReference type="RefSeq" id="WP_011716884.1">
    <property type="nucleotide sequence ID" value="NZ_JBCASL010000004.1"/>
</dbReference>
<evidence type="ECO:0000313" key="2">
    <source>
        <dbReference type="EMBL" id="MFB2620852.1"/>
    </source>
</evidence>